<dbReference type="Pfam" id="PF00636">
    <property type="entry name" value="Ribonuclease_3"/>
    <property type="match status" value="1"/>
</dbReference>
<keyword evidence="4" id="KW-0698">rRNA processing</keyword>
<evidence type="ECO:0000256" key="3">
    <source>
        <dbReference type="ARBA" id="ARBA00022801"/>
    </source>
</evidence>
<dbReference type="PANTHER" id="PTHR34276">
    <property type="entry name" value="MINI-RIBONUCLEASE 3"/>
    <property type="match status" value="1"/>
</dbReference>
<dbReference type="Gene3D" id="1.10.1520.10">
    <property type="entry name" value="Ribonuclease III domain"/>
    <property type="match status" value="1"/>
</dbReference>
<sequence length="164" mass="18276">MENCFYIPPAKPPEQINPLVLAYLGDTVYDLFIRQKLIVGKNHRPDYLHKQASRYVSAKAQAEALRVMLPALSDEERDVVKRGRNAKSGTVPKNANVIDYRQSTAFECLLGYLYYKERHERLREIMELSLAKDAGGKLVCEKTKTARGSDSSAAPAAASSGKSE</sequence>
<dbReference type="PANTHER" id="PTHR34276:SF1">
    <property type="entry name" value="MINI-RIBONUCLEASE 3"/>
    <property type="match status" value="1"/>
</dbReference>
<keyword evidence="4" id="KW-0690">Ribosome biogenesis</keyword>
<keyword evidence="4" id="KW-0460">Magnesium</keyword>
<evidence type="ECO:0000313" key="8">
    <source>
        <dbReference type="Proteomes" id="UP000677918"/>
    </source>
</evidence>
<keyword evidence="4" id="KW-0694">RNA-binding</keyword>
<dbReference type="EC" id="3.1.26.-" evidence="4"/>
<dbReference type="GO" id="GO:0004525">
    <property type="term" value="F:ribonuclease III activity"/>
    <property type="evidence" value="ECO:0007669"/>
    <property type="project" value="InterPro"/>
</dbReference>
<feature type="region of interest" description="Disordered" evidence="5">
    <location>
        <begin position="142"/>
        <end position="164"/>
    </location>
</feature>
<feature type="domain" description="RNase III" evidence="6">
    <location>
        <begin position="20"/>
        <end position="116"/>
    </location>
</feature>
<dbReference type="InterPro" id="IPR000999">
    <property type="entry name" value="RNase_III_dom"/>
</dbReference>
<dbReference type="GO" id="GO:0005737">
    <property type="term" value="C:cytoplasm"/>
    <property type="evidence" value="ECO:0007669"/>
    <property type="project" value="UniProtKB-SubCell"/>
</dbReference>
<keyword evidence="2 4" id="KW-0255">Endonuclease</keyword>
<comment type="subunit">
    <text evidence="4">Homodimer.</text>
</comment>
<dbReference type="GO" id="GO:0006364">
    <property type="term" value="P:rRNA processing"/>
    <property type="evidence" value="ECO:0007669"/>
    <property type="project" value="UniProtKB-UniRule"/>
</dbReference>
<keyword evidence="1 4" id="KW-0540">Nuclease</keyword>
<dbReference type="EMBL" id="BOVK01000045">
    <property type="protein sequence ID" value="GIQ70338.1"/>
    <property type="molecule type" value="Genomic_DNA"/>
</dbReference>
<comment type="subcellular location">
    <subcellularLocation>
        <location evidence="4">Cytoplasm</location>
    </subcellularLocation>
</comment>
<feature type="active site" evidence="4">
    <location>
        <position position="26"/>
    </location>
</feature>
<reference evidence="7" key="1">
    <citation type="submission" date="2021-04" db="EMBL/GenBank/DDBJ databases">
        <title>Draft genome sequence of Xylanibacillus composti strain K13.</title>
        <authorList>
            <person name="Uke A."/>
            <person name="Chhe C."/>
            <person name="Baramee S."/>
            <person name="Kosugi A."/>
        </authorList>
    </citation>
    <scope>NUCLEOTIDE SEQUENCE</scope>
    <source>
        <strain evidence="7">K13</strain>
    </source>
</reference>
<keyword evidence="4" id="KW-0699">rRNA-binding</keyword>
<evidence type="ECO:0000256" key="4">
    <source>
        <dbReference type="HAMAP-Rule" id="MF_01468"/>
    </source>
</evidence>
<dbReference type="SUPFAM" id="SSF69065">
    <property type="entry name" value="RNase III domain-like"/>
    <property type="match status" value="1"/>
</dbReference>
<evidence type="ECO:0000256" key="1">
    <source>
        <dbReference type="ARBA" id="ARBA00022722"/>
    </source>
</evidence>
<dbReference type="HAMAP" id="MF_01468">
    <property type="entry name" value="RNase_Mini_III"/>
    <property type="match status" value="1"/>
</dbReference>
<organism evidence="7 8">
    <name type="scientific">Xylanibacillus composti</name>
    <dbReference type="NCBI Taxonomy" id="1572762"/>
    <lineage>
        <taxon>Bacteria</taxon>
        <taxon>Bacillati</taxon>
        <taxon>Bacillota</taxon>
        <taxon>Bacilli</taxon>
        <taxon>Bacillales</taxon>
        <taxon>Paenibacillaceae</taxon>
        <taxon>Xylanibacillus</taxon>
    </lineage>
</organism>
<protein>
    <recommendedName>
        <fullName evidence="4">Mini-ribonuclease 3</fullName>
        <shortName evidence="4">Mini-3</shortName>
        <shortName evidence="4">Mini-RNase 3</shortName>
        <ecNumber evidence="4">3.1.26.-</ecNumber>
    </recommendedName>
    <alternativeName>
        <fullName evidence="4">Mini-RNase III</fullName>
        <shortName evidence="4">Mini-III</shortName>
    </alternativeName>
</protein>
<evidence type="ECO:0000256" key="5">
    <source>
        <dbReference type="SAM" id="MobiDB-lite"/>
    </source>
</evidence>
<evidence type="ECO:0000256" key="2">
    <source>
        <dbReference type="ARBA" id="ARBA00022759"/>
    </source>
</evidence>
<comment type="caution">
    <text evidence="7">The sequence shown here is derived from an EMBL/GenBank/DDBJ whole genome shotgun (WGS) entry which is preliminary data.</text>
</comment>
<dbReference type="GO" id="GO:0019843">
    <property type="term" value="F:rRNA binding"/>
    <property type="evidence" value="ECO:0007669"/>
    <property type="project" value="UniProtKB-UniRule"/>
</dbReference>
<comment type="similarity">
    <text evidence="4">Belongs to the MrnC RNase family.</text>
</comment>
<keyword evidence="4" id="KW-0963">Cytoplasm</keyword>
<gene>
    <name evidence="4" type="primary">mrnC</name>
    <name evidence="7" type="ORF">XYCOK13_31620</name>
</gene>
<dbReference type="RefSeq" id="WP_213413136.1">
    <property type="nucleotide sequence ID" value="NZ_BOVK01000045.1"/>
</dbReference>
<comment type="function">
    <text evidence="4">Involved in correct processing of both the 5' and 3' ends of 23S rRNA precursor. Processes 30S rRNA precursor transcript even in absence of ribonuclease 3 (Rnc); Rnc processes 30S rRNA into smaller rRNA precursors.</text>
</comment>
<feature type="compositionally biased region" description="Low complexity" evidence="5">
    <location>
        <begin position="146"/>
        <end position="164"/>
    </location>
</feature>
<name>A0A8J4H843_9BACL</name>
<evidence type="ECO:0000313" key="7">
    <source>
        <dbReference type="EMBL" id="GIQ70338.1"/>
    </source>
</evidence>
<proteinExistence type="inferred from homology"/>
<accession>A0A8J4H843</accession>
<dbReference type="Proteomes" id="UP000677918">
    <property type="component" value="Unassembled WGS sequence"/>
</dbReference>
<keyword evidence="8" id="KW-1185">Reference proteome</keyword>
<comment type="cofactor">
    <cofactor evidence="4">
        <name>Mg(2+)</name>
        <dbReference type="ChEBI" id="CHEBI:18420"/>
    </cofactor>
</comment>
<evidence type="ECO:0000259" key="6">
    <source>
        <dbReference type="Pfam" id="PF00636"/>
    </source>
</evidence>
<dbReference type="InterPro" id="IPR036389">
    <property type="entry name" value="RNase_III_sf"/>
</dbReference>
<dbReference type="AlphaFoldDB" id="A0A8J4H843"/>
<keyword evidence="3 4" id="KW-0378">Hydrolase</keyword>
<dbReference type="InterPro" id="IPR008226">
    <property type="entry name" value="Mini3_fam"/>
</dbReference>